<feature type="domain" description="Glycosyltransferase 2-like" evidence="1">
    <location>
        <begin position="9"/>
        <end position="136"/>
    </location>
</feature>
<dbReference type="RefSeq" id="WP_217647131.1">
    <property type="nucleotide sequence ID" value="NZ_FOQD01000014.1"/>
</dbReference>
<keyword evidence="3" id="KW-1185">Reference proteome</keyword>
<sequence>MPSISPLTLIVPVFNEHENFPRLVEQVEQTLHIPYRMLVVYDFDEDSTVPVARELAVTRPWLMLVRNDLGRGPANAIRAGFQAAQSGPALVVMADLSDDLAKIPQMLTLYEAGYQVVCASRYMLGGKQIGGPLLKRIMSQTAGVSLYWLAGFPTHDATNNFRLYDAALVNEMGIESAKGFEIALELTAKAYAQGEPVAEIPAMWRDRTAGTSNFQIRKWLPFYLKWYRYAFSASLKRRLGIVRAKPLTPRQ</sequence>
<keyword evidence="2" id="KW-0808">Transferase</keyword>
<evidence type="ECO:0000259" key="1">
    <source>
        <dbReference type="Pfam" id="PF00535"/>
    </source>
</evidence>
<dbReference type="SUPFAM" id="SSF53448">
    <property type="entry name" value="Nucleotide-diphospho-sugar transferases"/>
    <property type="match status" value="1"/>
</dbReference>
<evidence type="ECO:0000313" key="3">
    <source>
        <dbReference type="Proteomes" id="UP000199518"/>
    </source>
</evidence>
<dbReference type="Proteomes" id="UP000199518">
    <property type="component" value="Unassembled WGS sequence"/>
</dbReference>
<evidence type="ECO:0000313" key="2">
    <source>
        <dbReference type="EMBL" id="SFI99255.1"/>
    </source>
</evidence>
<accession>A0A1I3MRB3</accession>
<dbReference type="Pfam" id="PF00535">
    <property type="entry name" value="Glycos_transf_2"/>
    <property type="match status" value="1"/>
</dbReference>
<dbReference type="GO" id="GO:0016740">
    <property type="term" value="F:transferase activity"/>
    <property type="evidence" value="ECO:0007669"/>
    <property type="project" value="UniProtKB-KW"/>
</dbReference>
<dbReference type="PANTHER" id="PTHR48090">
    <property type="entry name" value="UNDECAPRENYL-PHOSPHATE 4-DEOXY-4-FORMAMIDO-L-ARABINOSE TRANSFERASE-RELATED"/>
    <property type="match status" value="1"/>
</dbReference>
<dbReference type="STRING" id="1576369.SAMN05421753_11478"/>
<reference evidence="3" key="1">
    <citation type="submission" date="2016-10" db="EMBL/GenBank/DDBJ databases">
        <authorList>
            <person name="Varghese N."/>
            <person name="Submissions S."/>
        </authorList>
    </citation>
    <scope>NUCLEOTIDE SEQUENCE [LARGE SCALE GENOMIC DNA]</scope>
    <source>
        <strain evidence="3">DSM 26348</strain>
    </source>
</reference>
<dbReference type="InterPro" id="IPR001173">
    <property type="entry name" value="Glyco_trans_2-like"/>
</dbReference>
<dbReference type="InterPro" id="IPR050256">
    <property type="entry name" value="Glycosyltransferase_2"/>
</dbReference>
<proteinExistence type="predicted"/>
<protein>
    <submittedName>
        <fullName evidence="2">Glycosyltransferase involved in cell wall bisynthesis</fullName>
    </submittedName>
</protein>
<dbReference type="Gene3D" id="3.90.550.10">
    <property type="entry name" value="Spore Coat Polysaccharide Biosynthesis Protein SpsA, Chain A"/>
    <property type="match status" value="1"/>
</dbReference>
<gene>
    <name evidence="2" type="ORF">SAMN05421753_11478</name>
</gene>
<dbReference type="InterPro" id="IPR029044">
    <property type="entry name" value="Nucleotide-diphossugar_trans"/>
</dbReference>
<dbReference type="EMBL" id="FOQD01000014">
    <property type="protein sequence ID" value="SFI99255.1"/>
    <property type="molecule type" value="Genomic_DNA"/>
</dbReference>
<name>A0A1I3MRB3_9PLAN</name>
<organism evidence="2 3">
    <name type="scientific">Planctomicrobium piriforme</name>
    <dbReference type="NCBI Taxonomy" id="1576369"/>
    <lineage>
        <taxon>Bacteria</taxon>
        <taxon>Pseudomonadati</taxon>
        <taxon>Planctomycetota</taxon>
        <taxon>Planctomycetia</taxon>
        <taxon>Planctomycetales</taxon>
        <taxon>Planctomycetaceae</taxon>
        <taxon>Planctomicrobium</taxon>
    </lineage>
</organism>
<dbReference type="AlphaFoldDB" id="A0A1I3MRB3"/>
<dbReference type="PANTHER" id="PTHR48090:SF7">
    <property type="entry name" value="RFBJ PROTEIN"/>
    <property type="match status" value="1"/>
</dbReference>